<gene>
    <name evidence="3" type="ORF">AOQ84DRAFT_386055</name>
</gene>
<proteinExistence type="predicted"/>
<evidence type="ECO:0000259" key="2">
    <source>
        <dbReference type="SMART" id="SM00829"/>
    </source>
</evidence>
<dbReference type="OrthoDB" id="3509362at2759"/>
<dbReference type="SMART" id="SM00829">
    <property type="entry name" value="PKS_ER"/>
    <property type="match status" value="1"/>
</dbReference>
<evidence type="ECO:0000313" key="3">
    <source>
        <dbReference type="EMBL" id="OCL12513.1"/>
    </source>
</evidence>
<evidence type="ECO:0000256" key="1">
    <source>
        <dbReference type="SAM" id="MobiDB-lite"/>
    </source>
</evidence>
<dbReference type="PANTHER" id="PTHR44013">
    <property type="entry name" value="ZINC-TYPE ALCOHOL DEHYDROGENASE-LIKE PROTEIN C16A3.02C"/>
    <property type="match status" value="1"/>
</dbReference>
<name>A0A8E2JWW2_9PEZI</name>
<reference evidence="3 4" key="1">
    <citation type="journal article" date="2016" name="Nat. Commun.">
        <title>Ectomycorrhizal ecology is imprinted in the genome of the dominant symbiotic fungus Cenococcum geophilum.</title>
        <authorList>
            <consortium name="DOE Joint Genome Institute"/>
            <person name="Peter M."/>
            <person name="Kohler A."/>
            <person name="Ohm R.A."/>
            <person name="Kuo A."/>
            <person name="Krutzmann J."/>
            <person name="Morin E."/>
            <person name="Arend M."/>
            <person name="Barry K.W."/>
            <person name="Binder M."/>
            <person name="Choi C."/>
            <person name="Clum A."/>
            <person name="Copeland A."/>
            <person name="Grisel N."/>
            <person name="Haridas S."/>
            <person name="Kipfer T."/>
            <person name="LaButti K."/>
            <person name="Lindquist E."/>
            <person name="Lipzen A."/>
            <person name="Maire R."/>
            <person name="Meier B."/>
            <person name="Mihaltcheva S."/>
            <person name="Molinier V."/>
            <person name="Murat C."/>
            <person name="Poggeler S."/>
            <person name="Quandt C.A."/>
            <person name="Sperisen C."/>
            <person name="Tritt A."/>
            <person name="Tisserant E."/>
            <person name="Crous P.W."/>
            <person name="Henrissat B."/>
            <person name="Nehls U."/>
            <person name="Egli S."/>
            <person name="Spatafora J.W."/>
            <person name="Grigoriev I.V."/>
            <person name="Martin F.M."/>
        </authorList>
    </citation>
    <scope>NUCLEOTIDE SEQUENCE [LARGE SCALE GENOMIC DNA]</scope>
    <source>
        <strain evidence="3 4">CBS 207.34</strain>
    </source>
</reference>
<dbReference type="Gene3D" id="3.90.180.10">
    <property type="entry name" value="Medium-chain alcohol dehydrogenases, catalytic domain"/>
    <property type="match status" value="1"/>
</dbReference>
<feature type="region of interest" description="Disordered" evidence="1">
    <location>
        <begin position="1"/>
        <end position="25"/>
    </location>
</feature>
<dbReference type="SUPFAM" id="SSF50129">
    <property type="entry name" value="GroES-like"/>
    <property type="match status" value="1"/>
</dbReference>
<dbReference type="Proteomes" id="UP000250140">
    <property type="component" value="Unassembled WGS sequence"/>
</dbReference>
<keyword evidence="4" id="KW-1185">Reference proteome</keyword>
<dbReference type="AlphaFoldDB" id="A0A8E2JWW2"/>
<dbReference type="CDD" id="cd05289">
    <property type="entry name" value="MDR_like_2"/>
    <property type="match status" value="1"/>
</dbReference>
<dbReference type="InterPro" id="IPR036291">
    <property type="entry name" value="NAD(P)-bd_dom_sf"/>
</dbReference>
<dbReference type="EMBL" id="KV748869">
    <property type="protein sequence ID" value="OCL12513.1"/>
    <property type="molecule type" value="Genomic_DNA"/>
</dbReference>
<dbReference type="Pfam" id="PF13602">
    <property type="entry name" value="ADH_zinc_N_2"/>
    <property type="match status" value="1"/>
</dbReference>
<sequence>MSTLPTNSKSLTRRPSSGTLSLNLLPLPSAPPPYHLIRTHATTLTSGELTWPEPLTLPTPIPGFDLAGTVVTAPPNSPFQPGEKVYALTSFSRQGNAREYSVALTEELAKMPRTVGWEEAASVPLSALSAWQALFVHTALTAPGKKSAESAERKRVLVTAAAGGVGVWGVQLAKLAGVEVAGTCGAANAEFVRDLGADDVLDYKVTDLKEWVKADERRQFDVVLDCVGGKTLEDAWTCAKDGGVVISVAQPPETKKPAEGVRKDVRSVWYIVEPNGQQLGEITNLIEDRSCKGVVDSAWEIEEWGKAFKRLNGGHARGKVVLKLAQ</sequence>
<dbReference type="InterPro" id="IPR020843">
    <property type="entry name" value="ER"/>
</dbReference>
<dbReference type="GO" id="GO:0016491">
    <property type="term" value="F:oxidoreductase activity"/>
    <property type="evidence" value="ECO:0007669"/>
    <property type="project" value="InterPro"/>
</dbReference>
<organism evidence="3 4">
    <name type="scientific">Glonium stellatum</name>
    <dbReference type="NCBI Taxonomy" id="574774"/>
    <lineage>
        <taxon>Eukaryota</taxon>
        <taxon>Fungi</taxon>
        <taxon>Dikarya</taxon>
        <taxon>Ascomycota</taxon>
        <taxon>Pezizomycotina</taxon>
        <taxon>Dothideomycetes</taxon>
        <taxon>Pleosporomycetidae</taxon>
        <taxon>Gloniales</taxon>
        <taxon>Gloniaceae</taxon>
        <taxon>Glonium</taxon>
    </lineage>
</organism>
<feature type="compositionally biased region" description="Low complexity" evidence="1">
    <location>
        <begin position="15"/>
        <end position="25"/>
    </location>
</feature>
<protein>
    <submittedName>
        <fullName evidence="3">NAD(P)-binding protein</fullName>
    </submittedName>
</protein>
<feature type="domain" description="Enoyl reductase (ER)" evidence="2">
    <location>
        <begin position="18"/>
        <end position="322"/>
    </location>
</feature>
<feature type="compositionally biased region" description="Polar residues" evidence="1">
    <location>
        <begin position="1"/>
        <end position="14"/>
    </location>
</feature>
<dbReference type="InterPro" id="IPR052733">
    <property type="entry name" value="Chloroplast_QOR"/>
</dbReference>
<dbReference type="PANTHER" id="PTHR44013:SF5">
    <property type="entry name" value="OXIDOREDUCTASE, PUTATIVE (AFU_ORTHOLOGUE AFUA_5G01290)-RELATED"/>
    <property type="match status" value="1"/>
</dbReference>
<dbReference type="Gene3D" id="3.40.50.720">
    <property type="entry name" value="NAD(P)-binding Rossmann-like Domain"/>
    <property type="match status" value="1"/>
</dbReference>
<dbReference type="SUPFAM" id="SSF51735">
    <property type="entry name" value="NAD(P)-binding Rossmann-fold domains"/>
    <property type="match status" value="1"/>
</dbReference>
<evidence type="ECO:0000313" key="4">
    <source>
        <dbReference type="Proteomes" id="UP000250140"/>
    </source>
</evidence>
<accession>A0A8E2JWW2</accession>
<dbReference type="InterPro" id="IPR011032">
    <property type="entry name" value="GroES-like_sf"/>
</dbReference>